<keyword evidence="1" id="KW-0472">Membrane</keyword>
<sequence>MFFGWIFAGMGLLFAGIGVWIVVWSIISRQRLSTWTPWQATIREVETRTTSSGDHGSRTRLIAHYEYRGPDGGTYASSGTLPDRRFRLDGTVPPLDIVVNPLDPSKSMIAGSGGGTGCAIVFGIIFGGMGLLFACVGLGLARAPM</sequence>
<feature type="transmembrane region" description="Helical" evidence="1">
    <location>
        <begin position="116"/>
        <end position="141"/>
    </location>
</feature>
<comment type="caution">
    <text evidence="3">The sequence shown here is derived from an EMBL/GenBank/DDBJ whole genome shotgun (WGS) entry which is preliminary data.</text>
</comment>
<keyword evidence="1" id="KW-1133">Transmembrane helix</keyword>
<feature type="transmembrane region" description="Helical" evidence="1">
    <location>
        <begin position="6"/>
        <end position="27"/>
    </location>
</feature>
<dbReference type="RefSeq" id="WP_008359604.1">
    <property type="nucleotide sequence ID" value="NZ_JZDQ02000004.1"/>
</dbReference>
<dbReference type="Pfam" id="PF12158">
    <property type="entry name" value="DUF3592"/>
    <property type="match status" value="1"/>
</dbReference>
<dbReference type="Proteomes" id="UP000033772">
    <property type="component" value="Unassembled WGS sequence"/>
</dbReference>
<gene>
    <name evidence="3" type="ORF">UG56_003400</name>
</gene>
<evidence type="ECO:0000313" key="3">
    <source>
        <dbReference type="EMBL" id="OIJ28119.1"/>
    </source>
</evidence>
<proteinExistence type="predicted"/>
<name>A0A1J4NAZ3_9ACTN</name>
<accession>A0A1J4NAZ3</accession>
<reference evidence="3" key="1">
    <citation type="submission" date="2016-10" db="EMBL/GenBank/DDBJ databases">
        <title>Draft Genome Sequence of Nocardioides luteus Strain BAFB, an Alkane-Degrading Bacterium Isolated from JP-7 Polluted Soil.</title>
        <authorList>
            <person name="Brown L."/>
            <person name="Ruiz O.N."/>
            <person name="Gunasekera T."/>
        </authorList>
    </citation>
    <scope>NUCLEOTIDE SEQUENCE [LARGE SCALE GENOMIC DNA]</scope>
    <source>
        <strain evidence="3">BAFB</strain>
    </source>
</reference>
<dbReference type="OrthoDB" id="9897962at2"/>
<keyword evidence="4" id="KW-1185">Reference proteome</keyword>
<dbReference type="EMBL" id="JZDQ02000004">
    <property type="protein sequence ID" value="OIJ28119.1"/>
    <property type="molecule type" value="Genomic_DNA"/>
</dbReference>
<dbReference type="InterPro" id="IPR021994">
    <property type="entry name" value="DUF3592"/>
</dbReference>
<evidence type="ECO:0000259" key="2">
    <source>
        <dbReference type="Pfam" id="PF12158"/>
    </source>
</evidence>
<organism evidence="3 4">
    <name type="scientific">Nocardioides luteus</name>
    <dbReference type="NCBI Taxonomy" id="1844"/>
    <lineage>
        <taxon>Bacteria</taxon>
        <taxon>Bacillati</taxon>
        <taxon>Actinomycetota</taxon>
        <taxon>Actinomycetes</taxon>
        <taxon>Propionibacteriales</taxon>
        <taxon>Nocardioidaceae</taxon>
        <taxon>Nocardioides</taxon>
    </lineage>
</organism>
<protein>
    <recommendedName>
        <fullName evidence="2">DUF3592 domain-containing protein</fullName>
    </recommendedName>
</protein>
<dbReference type="STRING" id="1844.UG56_003400"/>
<evidence type="ECO:0000256" key="1">
    <source>
        <dbReference type="SAM" id="Phobius"/>
    </source>
</evidence>
<keyword evidence="1" id="KW-0812">Transmembrane</keyword>
<feature type="domain" description="DUF3592" evidence="2">
    <location>
        <begin position="39"/>
        <end position="112"/>
    </location>
</feature>
<evidence type="ECO:0000313" key="4">
    <source>
        <dbReference type="Proteomes" id="UP000033772"/>
    </source>
</evidence>
<dbReference type="AlphaFoldDB" id="A0A1J4NAZ3"/>